<dbReference type="AlphaFoldDB" id="A0A4Z2FVV6"/>
<evidence type="ECO:0000256" key="1">
    <source>
        <dbReference type="SAM" id="MobiDB-lite"/>
    </source>
</evidence>
<accession>A0A4Z2FVV6</accession>
<dbReference type="Proteomes" id="UP000314294">
    <property type="component" value="Unassembled WGS sequence"/>
</dbReference>
<feature type="compositionally biased region" description="Basic and acidic residues" evidence="1">
    <location>
        <begin position="26"/>
        <end position="62"/>
    </location>
</feature>
<dbReference type="OrthoDB" id="9976756at2759"/>
<sequence>MKHGSRRACRKRDSRVGGGGGGGGGGERKQRGGGRAEKIGKEREKRERRERRVDTQRQRRETMTTGESAGLDRRGGPQKERHNAASYSLLIVGKRKASVRPPADIKTFSDKL</sequence>
<keyword evidence="3" id="KW-1185">Reference proteome</keyword>
<name>A0A4Z2FVV6_9TELE</name>
<feature type="compositionally biased region" description="Gly residues" evidence="1">
    <location>
        <begin position="16"/>
        <end position="25"/>
    </location>
</feature>
<organism evidence="2 3">
    <name type="scientific">Liparis tanakae</name>
    <name type="common">Tanaka's snailfish</name>
    <dbReference type="NCBI Taxonomy" id="230148"/>
    <lineage>
        <taxon>Eukaryota</taxon>
        <taxon>Metazoa</taxon>
        <taxon>Chordata</taxon>
        <taxon>Craniata</taxon>
        <taxon>Vertebrata</taxon>
        <taxon>Euteleostomi</taxon>
        <taxon>Actinopterygii</taxon>
        <taxon>Neopterygii</taxon>
        <taxon>Teleostei</taxon>
        <taxon>Neoteleostei</taxon>
        <taxon>Acanthomorphata</taxon>
        <taxon>Eupercaria</taxon>
        <taxon>Perciformes</taxon>
        <taxon>Cottioidei</taxon>
        <taxon>Cottales</taxon>
        <taxon>Liparidae</taxon>
        <taxon>Liparis</taxon>
    </lineage>
</organism>
<gene>
    <name evidence="2" type="ORF">EYF80_044433</name>
</gene>
<proteinExistence type="predicted"/>
<comment type="caution">
    <text evidence="2">The sequence shown here is derived from an EMBL/GenBank/DDBJ whole genome shotgun (WGS) entry which is preliminary data.</text>
</comment>
<evidence type="ECO:0000313" key="2">
    <source>
        <dbReference type="EMBL" id="TNN45357.1"/>
    </source>
</evidence>
<reference evidence="2 3" key="1">
    <citation type="submission" date="2019-03" db="EMBL/GenBank/DDBJ databases">
        <title>First draft genome of Liparis tanakae, snailfish: a comprehensive survey of snailfish specific genes.</title>
        <authorList>
            <person name="Kim W."/>
            <person name="Song I."/>
            <person name="Jeong J.-H."/>
            <person name="Kim D."/>
            <person name="Kim S."/>
            <person name="Ryu S."/>
            <person name="Song J.Y."/>
            <person name="Lee S.K."/>
        </authorList>
    </citation>
    <scope>NUCLEOTIDE SEQUENCE [LARGE SCALE GENOMIC DNA]</scope>
    <source>
        <tissue evidence="2">Muscle</tissue>
    </source>
</reference>
<feature type="compositionally biased region" description="Basic residues" evidence="1">
    <location>
        <begin position="1"/>
        <end position="13"/>
    </location>
</feature>
<evidence type="ECO:0000313" key="3">
    <source>
        <dbReference type="Proteomes" id="UP000314294"/>
    </source>
</evidence>
<dbReference type="EMBL" id="SRLO01000851">
    <property type="protein sequence ID" value="TNN45357.1"/>
    <property type="molecule type" value="Genomic_DNA"/>
</dbReference>
<feature type="compositionally biased region" description="Basic and acidic residues" evidence="1">
    <location>
        <begin position="70"/>
        <end position="83"/>
    </location>
</feature>
<feature type="region of interest" description="Disordered" evidence="1">
    <location>
        <begin position="1"/>
        <end position="85"/>
    </location>
</feature>
<protein>
    <submittedName>
        <fullName evidence="2">Uncharacterized protein</fullName>
    </submittedName>
</protein>